<protein>
    <submittedName>
        <fullName evidence="4">Transporter substrate-binding domain-containing protein</fullName>
    </submittedName>
</protein>
<dbReference type="AlphaFoldDB" id="A0A7H0HHX2"/>
<dbReference type="Pfam" id="PF00497">
    <property type="entry name" value="SBP_bac_3"/>
    <property type="match status" value="1"/>
</dbReference>
<feature type="domain" description="Solute-binding protein family 3/N-terminal" evidence="3">
    <location>
        <begin position="38"/>
        <end position="260"/>
    </location>
</feature>
<dbReference type="KEGG" id="amon:H9L24_04265"/>
<feature type="signal peptide" evidence="2">
    <location>
        <begin position="1"/>
        <end position="26"/>
    </location>
</feature>
<dbReference type="PANTHER" id="PTHR35936">
    <property type="entry name" value="MEMBRANE-BOUND LYTIC MUREIN TRANSGLYCOSYLASE F"/>
    <property type="match status" value="1"/>
</dbReference>
<gene>
    <name evidence="4" type="ORF">H9L24_04265</name>
</gene>
<evidence type="ECO:0000256" key="1">
    <source>
        <dbReference type="ARBA" id="ARBA00022729"/>
    </source>
</evidence>
<dbReference type="Proteomes" id="UP000516057">
    <property type="component" value="Chromosome"/>
</dbReference>
<organism evidence="4 5">
    <name type="scientific">Paenacidovorax monticola</name>
    <dbReference type="NCBI Taxonomy" id="1926868"/>
    <lineage>
        <taxon>Bacteria</taxon>
        <taxon>Pseudomonadati</taxon>
        <taxon>Pseudomonadota</taxon>
        <taxon>Betaproteobacteria</taxon>
        <taxon>Burkholderiales</taxon>
        <taxon>Comamonadaceae</taxon>
        <taxon>Paenacidovorax</taxon>
    </lineage>
</organism>
<evidence type="ECO:0000313" key="4">
    <source>
        <dbReference type="EMBL" id="QNP60138.1"/>
    </source>
</evidence>
<dbReference type="PANTHER" id="PTHR35936:SF19">
    <property type="entry name" value="AMINO-ACID-BINDING PROTEIN YXEM-RELATED"/>
    <property type="match status" value="1"/>
</dbReference>
<dbReference type="InterPro" id="IPR001638">
    <property type="entry name" value="Solute-binding_3/MltF_N"/>
</dbReference>
<feature type="chain" id="PRO_5028826031" evidence="2">
    <location>
        <begin position="27"/>
        <end position="260"/>
    </location>
</feature>
<name>A0A7H0HHX2_9BURK</name>
<accession>A0A7H0HHX2</accession>
<evidence type="ECO:0000313" key="5">
    <source>
        <dbReference type="Proteomes" id="UP000516057"/>
    </source>
</evidence>
<reference evidence="4 5" key="1">
    <citation type="submission" date="2020-08" db="EMBL/GenBank/DDBJ databases">
        <title>Genome sequence of Acidovorax monticola KACC 19171T.</title>
        <authorList>
            <person name="Hyun D.-W."/>
            <person name="Bae J.-W."/>
        </authorList>
    </citation>
    <scope>NUCLEOTIDE SEQUENCE [LARGE SCALE GENOMIC DNA]</scope>
    <source>
        <strain evidence="4 5">KACC 19171</strain>
    </source>
</reference>
<evidence type="ECO:0000256" key="2">
    <source>
        <dbReference type="SAM" id="SignalP"/>
    </source>
</evidence>
<dbReference type="RefSeq" id="WP_187737119.1">
    <property type="nucleotide sequence ID" value="NZ_CP060790.1"/>
</dbReference>
<evidence type="ECO:0000259" key="3">
    <source>
        <dbReference type="SMART" id="SM00062"/>
    </source>
</evidence>
<dbReference type="EMBL" id="CP060790">
    <property type="protein sequence ID" value="QNP60138.1"/>
    <property type="molecule type" value="Genomic_DNA"/>
</dbReference>
<dbReference type="SMART" id="SM00062">
    <property type="entry name" value="PBPb"/>
    <property type="match status" value="1"/>
</dbReference>
<sequence>MNAKKLLSLVATGVLLCGSFLLPAQAGPRLDKIMEAKVIRVGTPGDYRPFAIKTESGYAGHDIDVIESMAKELGVKIEYVSTSWPNLMKDIQANKFDVAVGGITRNVARIRQVDMLPGYAPFGKVALVRAADQAKYQKLSDLNQAGVRVIKNPGGTNEAFVLEHLKAAQVSTHDKNAEIPALIAEGKGDVMITETYEALHYAKADPRLHAAFIAAPLTPPNTLGFMLPADDADYARVMHFVWGLLESRGALRQASDKWLK</sequence>
<keyword evidence="5" id="KW-1185">Reference proteome</keyword>
<keyword evidence="1 2" id="KW-0732">Signal</keyword>
<dbReference type="SUPFAM" id="SSF53850">
    <property type="entry name" value="Periplasmic binding protein-like II"/>
    <property type="match status" value="1"/>
</dbReference>
<proteinExistence type="predicted"/>
<dbReference type="Gene3D" id="3.40.190.10">
    <property type="entry name" value="Periplasmic binding protein-like II"/>
    <property type="match status" value="2"/>
</dbReference>